<dbReference type="EMBL" id="KN832009">
    <property type="protein sequence ID" value="KIN99001.1"/>
    <property type="molecule type" value="Genomic_DNA"/>
</dbReference>
<dbReference type="AlphaFoldDB" id="A0A0C3JNB4"/>
<keyword evidence="2" id="KW-1185">Reference proteome</keyword>
<evidence type="ECO:0000313" key="2">
    <source>
        <dbReference type="Proteomes" id="UP000054217"/>
    </source>
</evidence>
<sequence>MDFMTIRSLLSIPQRKPCGNPFSMRCSNLSRQLLIPPNYLLDLPFMRTSHLSLVNTINIHLPGAKSVPQAPMHLRTLPGEGLGICSADGAFEPAGISKVSKECGEATAEISTQSSKCPGPWLYSELCDEPDYYRYASKPVIGRPLDNAHEFVQASPEGLLGDSGGDAGILGVGSRESHVWQVEDRLTGITIAKHEVMPGHVRSQRHVRFRW</sequence>
<dbReference type="InParanoid" id="A0A0C3JNB4"/>
<dbReference type="HOGENOM" id="CLU_1305301_0_0_1"/>
<gene>
    <name evidence="1" type="ORF">M404DRAFT_822498</name>
</gene>
<evidence type="ECO:0000313" key="1">
    <source>
        <dbReference type="EMBL" id="KIN99001.1"/>
    </source>
</evidence>
<reference evidence="2" key="2">
    <citation type="submission" date="2015-01" db="EMBL/GenBank/DDBJ databases">
        <title>Evolutionary Origins and Diversification of the Mycorrhizal Mutualists.</title>
        <authorList>
            <consortium name="DOE Joint Genome Institute"/>
            <consortium name="Mycorrhizal Genomics Consortium"/>
            <person name="Kohler A."/>
            <person name="Kuo A."/>
            <person name="Nagy L.G."/>
            <person name="Floudas D."/>
            <person name="Copeland A."/>
            <person name="Barry K.W."/>
            <person name="Cichocki N."/>
            <person name="Veneault-Fourrey C."/>
            <person name="LaButti K."/>
            <person name="Lindquist E.A."/>
            <person name="Lipzen A."/>
            <person name="Lundell T."/>
            <person name="Morin E."/>
            <person name="Murat C."/>
            <person name="Riley R."/>
            <person name="Ohm R."/>
            <person name="Sun H."/>
            <person name="Tunlid A."/>
            <person name="Henrissat B."/>
            <person name="Grigoriev I.V."/>
            <person name="Hibbett D.S."/>
            <person name="Martin F."/>
        </authorList>
    </citation>
    <scope>NUCLEOTIDE SEQUENCE [LARGE SCALE GENOMIC DNA]</scope>
    <source>
        <strain evidence="2">Marx 270</strain>
    </source>
</reference>
<accession>A0A0C3JNB4</accession>
<reference evidence="1 2" key="1">
    <citation type="submission" date="2014-04" db="EMBL/GenBank/DDBJ databases">
        <authorList>
            <consortium name="DOE Joint Genome Institute"/>
            <person name="Kuo A."/>
            <person name="Kohler A."/>
            <person name="Costa M.D."/>
            <person name="Nagy L.G."/>
            <person name="Floudas D."/>
            <person name="Copeland A."/>
            <person name="Barry K.W."/>
            <person name="Cichocki N."/>
            <person name="Veneault-Fourrey C."/>
            <person name="LaButti K."/>
            <person name="Lindquist E.A."/>
            <person name="Lipzen A."/>
            <person name="Lundell T."/>
            <person name="Morin E."/>
            <person name="Murat C."/>
            <person name="Sun H."/>
            <person name="Tunlid A."/>
            <person name="Henrissat B."/>
            <person name="Grigoriev I.V."/>
            <person name="Hibbett D.S."/>
            <person name="Martin F."/>
            <person name="Nordberg H.P."/>
            <person name="Cantor M.N."/>
            <person name="Hua S.X."/>
        </authorList>
    </citation>
    <scope>NUCLEOTIDE SEQUENCE [LARGE SCALE GENOMIC DNA]</scope>
    <source>
        <strain evidence="1 2">Marx 270</strain>
    </source>
</reference>
<dbReference type="Proteomes" id="UP000054217">
    <property type="component" value="Unassembled WGS sequence"/>
</dbReference>
<name>A0A0C3JNB4_PISTI</name>
<protein>
    <submittedName>
        <fullName evidence="1">Uncharacterized protein</fullName>
    </submittedName>
</protein>
<organism evidence="1 2">
    <name type="scientific">Pisolithus tinctorius Marx 270</name>
    <dbReference type="NCBI Taxonomy" id="870435"/>
    <lineage>
        <taxon>Eukaryota</taxon>
        <taxon>Fungi</taxon>
        <taxon>Dikarya</taxon>
        <taxon>Basidiomycota</taxon>
        <taxon>Agaricomycotina</taxon>
        <taxon>Agaricomycetes</taxon>
        <taxon>Agaricomycetidae</taxon>
        <taxon>Boletales</taxon>
        <taxon>Sclerodermatineae</taxon>
        <taxon>Pisolithaceae</taxon>
        <taxon>Pisolithus</taxon>
    </lineage>
</organism>
<proteinExistence type="predicted"/>